<comment type="caution">
    <text evidence="1">The sequence shown here is derived from an EMBL/GenBank/DDBJ whole genome shotgun (WGS) entry which is preliminary data.</text>
</comment>
<sequence length="76" mass="8541">MGSFKKWLPVMLPEVIQTLVEVNRRSRGLLGCASLLRTIQDAFMHRSDPQYVASAGDKQDNLFCSAFLRILLSNEG</sequence>
<evidence type="ECO:0000313" key="1">
    <source>
        <dbReference type="EMBL" id="GFY24362.1"/>
    </source>
</evidence>
<keyword evidence="2" id="KW-1185">Reference proteome</keyword>
<proteinExistence type="predicted"/>
<protein>
    <submittedName>
        <fullName evidence="1">Uncharacterized protein</fullName>
    </submittedName>
</protein>
<dbReference type="EMBL" id="BMAU01021369">
    <property type="protein sequence ID" value="GFY24362.1"/>
    <property type="molecule type" value="Genomic_DNA"/>
</dbReference>
<dbReference type="Proteomes" id="UP000887159">
    <property type="component" value="Unassembled WGS sequence"/>
</dbReference>
<name>A0A8X7BB90_TRICX</name>
<accession>A0A8X7BB90</accession>
<organism evidence="1 2">
    <name type="scientific">Trichonephila clavipes</name>
    <name type="common">Golden silk orbweaver</name>
    <name type="synonym">Nephila clavipes</name>
    <dbReference type="NCBI Taxonomy" id="2585209"/>
    <lineage>
        <taxon>Eukaryota</taxon>
        <taxon>Metazoa</taxon>
        <taxon>Ecdysozoa</taxon>
        <taxon>Arthropoda</taxon>
        <taxon>Chelicerata</taxon>
        <taxon>Arachnida</taxon>
        <taxon>Araneae</taxon>
        <taxon>Araneomorphae</taxon>
        <taxon>Entelegynae</taxon>
        <taxon>Araneoidea</taxon>
        <taxon>Nephilidae</taxon>
        <taxon>Trichonephila</taxon>
    </lineage>
</organism>
<reference evidence="1" key="1">
    <citation type="submission" date="2020-08" db="EMBL/GenBank/DDBJ databases">
        <title>Multicomponent nature underlies the extraordinary mechanical properties of spider dragline silk.</title>
        <authorList>
            <person name="Kono N."/>
            <person name="Nakamura H."/>
            <person name="Mori M."/>
            <person name="Yoshida Y."/>
            <person name="Ohtoshi R."/>
            <person name="Malay A.D."/>
            <person name="Moran D.A.P."/>
            <person name="Tomita M."/>
            <person name="Numata K."/>
            <person name="Arakawa K."/>
        </authorList>
    </citation>
    <scope>NUCLEOTIDE SEQUENCE</scope>
</reference>
<dbReference type="AlphaFoldDB" id="A0A8X7BB90"/>
<evidence type="ECO:0000313" key="2">
    <source>
        <dbReference type="Proteomes" id="UP000887159"/>
    </source>
</evidence>
<gene>
    <name evidence="1" type="ORF">TNCV_1014111</name>
</gene>